<sequence>MDDETENKNRIEALANAVRHRLKDETADDIVESAKKYFKFLQGDDK</sequence>
<comment type="caution">
    <text evidence="1">The sequence shown here is derived from an EMBL/GenBank/DDBJ whole genome shotgun (WGS) entry which is preliminary data.</text>
</comment>
<reference evidence="1" key="1">
    <citation type="journal article" date="2015" name="Nature">
        <title>Complex archaea that bridge the gap between prokaryotes and eukaryotes.</title>
        <authorList>
            <person name="Spang A."/>
            <person name="Saw J.H."/>
            <person name="Jorgensen S.L."/>
            <person name="Zaremba-Niedzwiedzka K."/>
            <person name="Martijn J."/>
            <person name="Lind A.E."/>
            <person name="van Eijk R."/>
            <person name="Schleper C."/>
            <person name="Guy L."/>
            <person name="Ettema T.J."/>
        </authorList>
    </citation>
    <scope>NUCLEOTIDE SEQUENCE</scope>
</reference>
<gene>
    <name evidence="1" type="ORF">LCGC14_1192580</name>
</gene>
<proteinExistence type="predicted"/>
<organism evidence="1">
    <name type="scientific">marine sediment metagenome</name>
    <dbReference type="NCBI Taxonomy" id="412755"/>
    <lineage>
        <taxon>unclassified sequences</taxon>
        <taxon>metagenomes</taxon>
        <taxon>ecological metagenomes</taxon>
    </lineage>
</organism>
<accession>A0A0F9P1L5</accession>
<evidence type="ECO:0000313" key="1">
    <source>
        <dbReference type="EMBL" id="KKM94995.1"/>
    </source>
</evidence>
<name>A0A0F9P1L5_9ZZZZ</name>
<dbReference type="EMBL" id="LAZR01006065">
    <property type="protein sequence ID" value="KKM94995.1"/>
    <property type="molecule type" value="Genomic_DNA"/>
</dbReference>
<protein>
    <submittedName>
        <fullName evidence="1">Uncharacterized protein</fullName>
    </submittedName>
</protein>
<dbReference type="AlphaFoldDB" id="A0A0F9P1L5"/>